<keyword evidence="2" id="KW-0812">Transmembrane</keyword>
<comment type="caution">
    <text evidence="3">The sequence shown here is derived from an EMBL/GenBank/DDBJ whole genome shotgun (WGS) entry which is preliminary data.</text>
</comment>
<evidence type="ECO:0000313" key="3">
    <source>
        <dbReference type="EMBL" id="CAE7939247.1"/>
    </source>
</evidence>
<sequence length="115" mass="12344">PNGPLQSKPLELLQAYEAGQRSQVFLWLLSVAVFAAAAALVLWLRRGRDGVRGPSQVEVDLEAGVEPLQGLDNVPNLPPGLTAEVDLEAGRDSDEEDPTARLSGEEAEEDLEPSE</sequence>
<evidence type="ECO:0000256" key="1">
    <source>
        <dbReference type="SAM" id="MobiDB-lite"/>
    </source>
</evidence>
<keyword evidence="2" id="KW-1133">Transmembrane helix</keyword>
<protein>
    <submittedName>
        <fullName evidence="3">Uncharacterized protein</fullName>
    </submittedName>
</protein>
<feature type="region of interest" description="Disordered" evidence="1">
    <location>
        <begin position="65"/>
        <end position="115"/>
    </location>
</feature>
<feature type="transmembrane region" description="Helical" evidence="2">
    <location>
        <begin position="24"/>
        <end position="44"/>
    </location>
</feature>
<dbReference type="EMBL" id="CAJNJA010088288">
    <property type="protein sequence ID" value="CAE7939247.1"/>
    <property type="molecule type" value="Genomic_DNA"/>
</dbReference>
<dbReference type="AlphaFoldDB" id="A0A813C9N6"/>
<dbReference type="Proteomes" id="UP000601435">
    <property type="component" value="Unassembled WGS sequence"/>
</dbReference>
<gene>
    <name evidence="3" type="ORF">SNEC2469_LOCUS33445</name>
</gene>
<evidence type="ECO:0000313" key="4">
    <source>
        <dbReference type="Proteomes" id="UP000601435"/>
    </source>
</evidence>
<organism evidence="3 4">
    <name type="scientific">Symbiodinium necroappetens</name>
    <dbReference type="NCBI Taxonomy" id="1628268"/>
    <lineage>
        <taxon>Eukaryota</taxon>
        <taxon>Sar</taxon>
        <taxon>Alveolata</taxon>
        <taxon>Dinophyceae</taxon>
        <taxon>Suessiales</taxon>
        <taxon>Symbiodiniaceae</taxon>
        <taxon>Symbiodinium</taxon>
    </lineage>
</organism>
<reference evidence="3" key="1">
    <citation type="submission" date="2021-02" db="EMBL/GenBank/DDBJ databases">
        <authorList>
            <person name="Dougan E. K."/>
            <person name="Rhodes N."/>
            <person name="Thang M."/>
            <person name="Chan C."/>
        </authorList>
    </citation>
    <scope>NUCLEOTIDE SEQUENCE</scope>
</reference>
<accession>A0A813C9N6</accession>
<feature type="non-terminal residue" evidence="3">
    <location>
        <position position="1"/>
    </location>
</feature>
<feature type="non-terminal residue" evidence="3">
    <location>
        <position position="115"/>
    </location>
</feature>
<dbReference type="OrthoDB" id="10387213at2759"/>
<feature type="compositionally biased region" description="Acidic residues" evidence="1">
    <location>
        <begin position="105"/>
        <end position="115"/>
    </location>
</feature>
<proteinExistence type="predicted"/>
<keyword evidence="4" id="KW-1185">Reference proteome</keyword>
<evidence type="ECO:0000256" key="2">
    <source>
        <dbReference type="SAM" id="Phobius"/>
    </source>
</evidence>
<name>A0A813C9N6_9DINO</name>
<keyword evidence="2" id="KW-0472">Membrane</keyword>